<dbReference type="InterPro" id="IPR002182">
    <property type="entry name" value="NB-ARC"/>
</dbReference>
<keyword evidence="8" id="KW-0611">Plant defense</keyword>
<dbReference type="STRING" id="35608.A0A2U1LIA9"/>
<dbReference type="InterPro" id="IPR056789">
    <property type="entry name" value="LRR_R13L1-DRL21"/>
</dbReference>
<keyword evidence="7" id="KW-0378">Hydrolase</keyword>
<dbReference type="Pfam" id="PF18052">
    <property type="entry name" value="Rx_N"/>
    <property type="match status" value="1"/>
</dbReference>
<feature type="coiled-coil region" evidence="10">
    <location>
        <begin position="1083"/>
        <end position="1123"/>
    </location>
</feature>
<evidence type="ECO:0000259" key="11">
    <source>
        <dbReference type="PROSITE" id="PS50600"/>
    </source>
</evidence>
<evidence type="ECO:0000256" key="9">
    <source>
        <dbReference type="ARBA" id="ARBA00022840"/>
    </source>
</evidence>
<evidence type="ECO:0000256" key="7">
    <source>
        <dbReference type="ARBA" id="ARBA00022801"/>
    </source>
</evidence>
<evidence type="ECO:0000256" key="6">
    <source>
        <dbReference type="ARBA" id="ARBA00022741"/>
    </source>
</evidence>
<comment type="similarity">
    <text evidence="2">Belongs to the disease resistance NB-LRR family.</text>
</comment>
<evidence type="ECO:0000256" key="8">
    <source>
        <dbReference type="ARBA" id="ARBA00022821"/>
    </source>
</evidence>
<dbReference type="CDD" id="cd14798">
    <property type="entry name" value="RX-CC_like"/>
    <property type="match status" value="1"/>
</dbReference>
<keyword evidence="13" id="KW-1185">Reference proteome</keyword>
<evidence type="ECO:0000256" key="1">
    <source>
        <dbReference type="ARBA" id="ARBA00005234"/>
    </source>
</evidence>
<dbReference type="OrthoDB" id="773208at2759"/>
<dbReference type="PANTHER" id="PTHR36766">
    <property type="entry name" value="PLANT BROAD-SPECTRUM MILDEW RESISTANCE PROTEIN RPW8"/>
    <property type="match status" value="1"/>
</dbReference>
<dbReference type="Proteomes" id="UP000245207">
    <property type="component" value="Unassembled WGS sequence"/>
</dbReference>
<protein>
    <submittedName>
        <fullName evidence="12">NB-ARC domains-containing protein</fullName>
    </submittedName>
</protein>
<dbReference type="FunFam" id="3.40.50.300:FF:001091">
    <property type="entry name" value="Probable disease resistance protein At1g61300"/>
    <property type="match status" value="1"/>
</dbReference>
<keyword evidence="5" id="KW-0677">Repeat</keyword>
<feature type="domain" description="Ubiquitin-like protease family profile" evidence="11">
    <location>
        <begin position="1170"/>
        <end position="1336"/>
    </location>
</feature>
<sequence>MVELVLSTLFPVVFEKLTSVLGNKIAHSKGIHSELKEWERKLSLIQAFLEDASQKEVTSKAVKQWLNDLQHLAYDIDDILDALATDAMQREFVNESQTITNKVRKFIPSCCTSFSLSTRVGSKLDNISTRLLDLMREKEKLGLSEKLESKDKNRRYQTSLIVGSSVVGREGDKNELVQKLLSDESCNKNFSIVPIVGMGGIGKTTLAKLLYDDQLVKDHFELKAWVCVSDDFDSFNISKVTYQFVGGEHRDFADLNLLQVALTDRLMGKRFLLVLDDVWSEKWEDWKTLEDPFFAGASSKIIITTRKKELVRKLLNHDHPYILQKLSPDDALSLFAQNALGENNFDLFPELRQHGEGIVQKCDGLPLALEALGRLLRNRTDDEEWKRLLDDEIWMLEDEGGILPALRLSCQDLSACLKQLFAYCCLIPKDYVFEKKDLILWWMAEGFLHSSAATKTMECLGEEYFQELVSRSFFQHVPDDESLFVMHDLMNDLATFVAGEFFSRLDIDVEKNVGVCNLYNLQTLIISGCDKLTKLPDNFLNLKNLRHLDIRDTLFWNMMPLVISEMKSLQTLSNKVVVVENNDLFTSWLRNLKNLQAEIYIDELQKVQSARDIHGVNLSQNRVGKLHMGYKRHDSRNDKLEKEVLDALKPHSGYLKDLAIVSYGGKLFPNWIGDPSFLHLTYVQIKNCRNCKFLPPLGKVPSLKKLDIHGLNKVKVVGSEFLGTGTAFPKLESLTIKNMRGWEVWSTKSGVVGAVMFPCLKELFIEDCPNLVEVSLEALPLLRVLHLSSCGDGVLTSLIHAASSVTKLSISGITGLSTEVWRGVMNCLGSVEELSLGEEEEDGSNQLTSLRILELRRCQNLERCNLPNNIEELRIYSCDSLASVSFPTGGHKLKFLKIEKCEKLLEKEVLLNTSMPPVLEVVCIMSSENLKSINELTCFIHIRELIIRCSSIESFPAADLQNLTSLKHRVISNCKSMDVDSFGDWPPKLGFLAIGGLKKPISKFGPQNFPPSLVDLFLEGGSAEEDDVTSGSQLSHMLPSSLTKLYLKKFEKLETTKGMSISLPFGNAEFIQGLSQFRDGMQLEDEKMRKQELRIRVDEYKSMRSEEEMVSHLAEEKKKKRNEFVNSAKLKKSLRLLAPNKRNHADGLPSESNYKVSWDLSRWFHTIDTLWVNDEFNLFLSKPGKVNNKFPWSDDFIVNRNFWLRLVCLDPARKGWLTEEHIDLWVDYMWHVRPENCNWAMVSTYFVQLLLQNTMPLFYVDGRRHPIPWSDVDQVLMPINETERHWCVAHFDILSGLVTFYDSGNTYDYECRDWFLVGKWFHLVMITITYHAAELS</sequence>
<dbReference type="Pfam" id="PF00931">
    <property type="entry name" value="NB-ARC"/>
    <property type="match status" value="1"/>
</dbReference>
<organism evidence="12 13">
    <name type="scientific">Artemisia annua</name>
    <name type="common">Sweet wormwood</name>
    <dbReference type="NCBI Taxonomy" id="35608"/>
    <lineage>
        <taxon>Eukaryota</taxon>
        <taxon>Viridiplantae</taxon>
        <taxon>Streptophyta</taxon>
        <taxon>Embryophyta</taxon>
        <taxon>Tracheophyta</taxon>
        <taxon>Spermatophyta</taxon>
        <taxon>Magnoliopsida</taxon>
        <taxon>eudicotyledons</taxon>
        <taxon>Gunneridae</taxon>
        <taxon>Pentapetalae</taxon>
        <taxon>asterids</taxon>
        <taxon>campanulids</taxon>
        <taxon>Asterales</taxon>
        <taxon>Asteraceae</taxon>
        <taxon>Asteroideae</taxon>
        <taxon>Anthemideae</taxon>
        <taxon>Artemisiinae</taxon>
        <taxon>Artemisia</taxon>
    </lineage>
</organism>
<evidence type="ECO:0000313" key="12">
    <source>
        <dbReference type="EMBL" id="PWA48747.1"/>
    </source>
</evidence>
<dbReference type="GO" id="GO:0005524">
    <property type="term" value="F:ATP binding"/>
    <property type="evidence" value="ECO:0007669"/>
    <property type="project" value="UniProtKB-KW"/>
</dbReference>
<evidence type="ECO:0000256" key="3">
    <source>
        <dbReference type="ARBA" id="ARBA00022614"/>
    </source>
</evidence>
<dbReference type="InterPro" id="IPR058922">
    <property type="entry name" value="WHD_DRP"/>
</dbReference>
<reference evidence="12 13" key="1">
    <citation type="journal article" date="2018" name="Mol. Plant">
        <title>The genome of Artemisia annua provides insight into the evolution of Asteraceae family and artemisinin biosynthesis.</title>
        <authorList>
            <person name="Shen Q."/>
            <person name="Zhang L."/>
            <person name="Liao Z."/>
            <person name="Wang S."/>
            <person name="Yan T."/>
            <person name="Shi P."/>
            <person name="Liu M."/>
            <person name="Fu X."/>
            <person name="Pan Q."/>
            <person name="Wang Y."/>
            <person name="Lv Z."/>
            <person name="Lu X."/>
            <person name="Zhang F."/>
            <person name="Jiang W."/>
            <person name="Ma Y."/>
            <person name="Chen M."/>
            <person name="Hao X."/>
            <person name="Li L."/>
            <person name="Tang Y."/>
            <person name="Lv G."/>
            <person name="Zhou Y."/>
            <person name="Sun X."/>
            <person name="Brodelius P.E."/>
            <person name="Rose J.K.C."/>
            <person name="Tang K."/>
        </authorList>
    </citation>
    <scope>NUCLEOTIDE SEQUENCE [LARGE SCALE GENOMIC DNA]</scope>
    <source>
        <strain evidence="13">cv. Huhao1</strain>
        <tissue evidence="12">Leaf</tissue>
    </source>
</reference>
<dbReference type="EMBL" id="PKPP01009224">
    <property type="protein sequence ID" value="PWA48747.1"/>
    <property type="molecule type" value="Genomic_DNA"/>
</dbReference>
<dbReference type="Gene3D" id="1.20.5.4130">
    <property type="match status" value="1"/>
</dbReference>
<dbReference type="InterPro" id="IPR003653">
    <property type="entry name" value="Peptidase_C48_C"/>
</dbReference>
<keyword evidence="6" id="KW-0547">Nucleotide-binding</keyword>
<name>A0A2U1LIA9_ARTAN</name>
<dbReference type="InterPro" id="IPR042197">
    <property type="entry name" value="Apaf_helical"/>
</dbReference>
<dbReference type="GO" id="GO:0051707">
    <property type="term" value="P:response to other organism"/>
    <property type="evidence" value="ECO:0007669"/>
    <property type="project" value="UniProtKB-ARBA"/>
</dbReference>
<dbReference type="Pfam" id="PF25019">
    <property type="entry name" value="LRR_R13L1-DRL21"/>
    <property type="match status" value="1"/>
</dbReference>
<dbReference type="Gene3D" id="1.10.8.430">
    <property type="entry name" value="Helical domain of apoptotic protease-activating factors"/>
    <property type="match status" value="1"/>
</dbReference>
<dbReference type="PROSITE" id="PS50600">
    <property type="entry name" value="ULP_PROTEASE"/>
    <property type="match status" value="1"/>
</dbReference>
<dbReference type="SUPFAM" id="SSF54001">
    <property type="entry name" value="Cysteine proteinases"/>
    <property type="match status" value="1"/>
</dbReference>
<dbReference type="GO" id="GO:0008234">
    <property type="term" value="F:cysteine-type peptidase activity"/>
    <property type="evidence" value="ECO:0007669"/>
    <property type="project" value="InterPro"/>
</dbReference>
<dbReference type="GO" id="GO:0006952">
    <property type="term" value="P:defense response"/>
    <property type="evidence" value="ECO:0007669"/>
    <property type="project" value="UniProtKB-KW"/>
</dbReference>
<dbReference type="InterPro" id="IPR038005">
    <property type="entry name" value="RX-like_CC"/>
</dbReference>
<gene>
    <name evidence="12" type="ORF">CTI12_AA487850</name>
</gene>
<dbReference type="InterPro" id="IPR036388">
    <property type="entry name" value="WH-like_DNA-bd_sf"/>
</dbReference>
<dbReference type="PRINTS" id="PR00364">
    <property type="entry name" value="DISEASERSIST"/>
</dbReference>
<dbReference type="Gene3D" id="3.80.10.10">
    <property type="entry name" value="Ribonuclease Inhibitor"/>
    <property type="match status" value="3"/>
</dbReference>
<dbReference type="InterPro" id="IPR027417">
    <property type="entry name" value="P-loop_NTPase"/>
</dbReference>
<dbReference type="Gene3D" id="1.10.10.10">
    <property type="entry name" value="Winged helix-like DNA-binding domain superfamily/Winged helix DNA-binding domain"/>
    <property type="match status" value="1"/>
</dbReference>
<proteinExistence type="inferred from homology"/>
<dbReference type="InterPro" id="IPR038765">
    <property type="entry name" value="Papain-like_cys_pep_sf"/>
</dbReference>
<accession>A0A2U1LIA9</accession>
<evidence type="ECO:0000256" key="2">
    <source>
        <dbReference type="ARBA" id="ARBA00008894"/>
    </source>
</evidence>
<keyword evidence="9" id="KW-0067">ATP-binding</keyword>
<keyword evidence="4" id="KW-0645">Protease</keyword>
<dbReference type="PANTHER" id="PTHR36766:SF61">
    <property type="entry name" value="NB-ARC DOMAIN DISEASE RESISTANCE PROTEIN"/>
    <property type="match status" value="1"/>
</dbReference>
<dbReference type="InterPro" id="IPR032675">
    <property type="entry name" value="LRR_dom_sf"/>
</dbReference>
<evidence type="ECO:0000256" key="5">
    <source>
        <dbReference type="ARBA" id="ARBA00022737"/>
    </source>
</evidence>
<dbReference type="SUPFAM" id="SSF52540">
    <property type="entry name" value="P-loop containing nucleoside triphosphate hydrolases"/>
    <property type="match status" value="1"/>
</dbReference>
<keyword evidence="3" id="KW-0433">Leucine-rich repeat</keyword>
<evidence type="ECO:0000256" key="10">
    <source>
        <dbReference type="SAM" id="Coils"/>
    </source>
</evidence>
<dbReference type="Pfam" id="PF23559">
    <property type="entry name" value="WHD_DRP"/>
    <property type="match status" value="1"/>
</dbReference>
<comment type="similarity">
    <text evidence="1">Belongs to the peptidase C48 family.</text>
</comment>
<evidence type="ECO:0000313" key="13">
    <source>
        <dbReference type="Proteomes" id="UP000245207"/>
    </source>
</evidence>
<evidence type="ECO:0000256" key="4">
    <source>
        <dbReference type="ARBA" id="ARBA00022670"/>
    </source>
</evidence>
<comment type="caution">
    <text evidence="12">The sequence shown here is derived from an EMBL/GenBank/DDBJ whole genome shotgun (WGS) entry which is preliminary data.</text>
</comment>
<dbReference type="GO" id="GO:0006508">
    <property type="term" value="P:proteolysis"/>
    <property type="evidence" value="ECO:0007669"/>
    <property type="project" value="UniProtKB-KW"/>
</dbReference>
<dbReference type="SUPFAM" id="SSF52058">
    <property type="entry name" value="L domain-like"/>
    <property type="match status" value="2"/>
</dbReference>
<dbReference type="Gene3D" id="3.40.50.300">
    <property type="entry name" value="P-loop containing nucleotide triphosphate hydrolases"/>
    <property type="match status" value="1"/>
</dbReference>
<dbReference type="InterPro" id="IPR041118">
    <property type="entry name" value="Rx_N"/>
</dbReference>
<keyword evidence="10" id="KW-0175">Coiled coil</keyword>
<dbReference type="Gene3D" id="3.40.395.10">
    <property type="entry name" value="Adenoviral Proteinase, Chain A"/>
    <property type="match status" value="1"/>
</dbReference>
<dbReference type="GO" id="GO:0043531">
    <property type="term" value="F:ADP binding"/>
    <property type="evidence" value="ECO:0007669"/>
    <property type="project" value="InterPro"/>
</dbReference>
<dbReference type="Pfam" id="PF02902">
    <property type="entry name" value="Peptidase_C48"/>
    <property type="match status" value="1"/>
</dbReference>